<keyword evidence="6" id="KW-1185">Reference proteome</keyword>
<evidence type="ECO:0000256" key="1">
    <source>
        <dbReference type="ARBA" id="ARBA00022723"/>
    </source>
</evidence>
<dbReference type="Pfam" id="PF12710">
    <property type="entry name" value="HAD"/>
    <property type="match status" value="1"/>
</dbReference>
<comment type="caution">
    <text evidence="5">The sequence shown here is derived from an EMBL/GenBank/DDBJ whole genome shotgun (WGS) entry which is preliminary data.</text>
</comment>
<evidence type="ECO:0000256" key="3">
    <source>
        <dbReference type="ARBA" id="ARBA00022842"/>
    </source>
</evidence>
<dbReference type="InterPro" id="IPR006385">
    <property type="entry name" value="HAD_hydro_SerB1"/>
</dbReference>
<dbReference type="InterPro" id="IPR036412">
    <property type="entry name" value="HAD-like_sf"/>
</dbReference>
<evidence type="ECO:0000313" key="5">
    <source>
        <dbReference type="EMBL" id="RCW68119.1"/>
    </source>
</evidence>
<dbReference type="PANTHER" id="PTHR43344:SF13">
    <property type="entry name" value="PHOSPHATASE RV3661-RELATED"/>
    <property type="match status" value="1"/>
</dbReference>
<evidence type="ECO:0000256" key="4">
    <source>
        <dbReference type="SAM" id="MobiDB-lite"/>
    </source>
</evidence>
<dbReference type="NCBIfam" id="TIGR01490">
    <property type="entry name" value="HAD-SF-IB-hyp1"/>
    <property type="match status" value="1"/>
</dbReference>
<feature type="region of interest" description="Disordered" evidence="4">
    <location>
        <begin position="1"/>
        <end position="21"/>
    </location>
</feature>
<dbReference type="InterPro" id="IPR023214">
    <property type="entry name" value="HAD_sf"/>
</dbReference>
<evidence type="ECO:0000313" key="6">
    <source>
        <dbReference type="Proteomes" id="UP000252884"/>
    </source>
</evidence>
<keyword evidence="2 5" id="KW-0378">Hydrolase</keyword>
<dbReference type="AlphaFoldDB" id="A0A368XKK4"/>
<dbReference type="GO" id="GO:0046872">
    <property type="term" value="F:metal ion binding"/>
    <property type="evidence" value="ECO:0007669"/>
    <property type="project" value="UniProtKB-KW"/>
</dbReference>
<organism evidence="5 6">
    <name type="scientific">Pseudorhodoferax soli</name>
    <dbReference type="NCBI Taxonomy" id="545864"/>
    <lineage>
        <taxon>Bacteria</taxon>
        <taxon>Pseudomonadati</taxon>
        <taxon>Pseudomonadota</taxon>
        <taxon>Betaproteobacteria</taxon>
        <taxon>Burkholderiales</taxon>
        <taxon>Comamonadaceae</taxon>
    </lineage>
</organism>
<dbReference type="PANTHER" id="PTHR43344">
    <property type="entry name" value="PHOSPHOSERINE PHOSPHATASE"/>
    <property type="match status" value="1"/>
</dbReference>
<keyword evidence="3" id="KW-0460">Magnesium</keyword>
<name>A0A368XKK4_9BURK</name>
<sequence>MSTAGPPQGARHRSAQRAGSPPRLALFDLDNTLLTGDSEVLWLDYLRARGLLDAATAARNAEMDHRYHAGEATPAEFCGFYAALFAGRTPQQWQPLRDDYFATVLAPRLPAAAHALVQQHRAAGDRLVLTTASSRILAEPSALALDFPHLIATELETAADGRYTGRTAGTLNMREGKLARLRDWLAARGEDVDAALASATFYSDSINDLPLLLAVGHPCAVDPDARLLAHAQQGHWPVLRLQRDTP</sequence>
<dbReference type="NCBIfam" id="TIGR01488">
    <property type="entry name" value="HAD-SF-IB"/>
    <property type="match status" value="1"/>
</dbReference>
<dbReference type="RefSeq" id="WP_114470648.1">
    <property type="nucleotide sequence ID" value="NZ_QPJK01000008.1"/>
</dbReference>
<accession>A0A368XKK4</accession>
<dbReference type="Proteomes" id="UP000252884">
    <property type="component" value="Unassembled WGS sequence"/>
</dbReference>
<dbReference type="InterPro" id="IPR050582">
    <property type="entry name" value="HAD-like_SerB"/>
</dbReference>
<dbReference type="OrthoDB" id="9784466at2"/>
<dbReference type="SUPFAM" id="SSF56784">
    <property type="entry name" value="HAD-like"/>
    <property type="match status" value="1"/>
</dbReference>
<dbReference type="Gene3D" id="3.40.50.1000">
    <property type="entry name" value="HAD superfamily/HAD-like"/>
    <property type="match status" value="1"/>
</dbReference>
<proteinExistence type="predicted"/>
<protein>
    <submittedName>
        <fullName evidence="5">HAD superfamily hydrolase (TIGR01490 family)</fullName>
    </submittedName>
</protein>
<dbReference type="Gene3D" id="1.20.1440.100">
    <property type="entry name" value="SG protein - dephosphorylation function"/>
    <property type="match status" value="1"/>
</dbReference>
<keyword evidence="1" id="KW-0479">Metal-binding</keyword>
<gene>
    <name evidence="5" type="ORF">DES41_108301</name>
</gene>
<dbReference type="EMBL" id="QPJK01000008">
    <property type="protein sequence ID" value="RCW68119.1"/>
    <property type="molecule type" value="Genomic_DNA"/>
</dbReference>
<dbReference type="GO" id="GO:0016787">
    <property type="term" value="F:hydrolase activity"/>
    <property type="evidence" value="ECO:0007669"/>
    <property type="project" value="UniProtKB-KW"/>
</dbReference>
<evidence type="ECO:0000256" key="2">
    <source>
        <dbReference type="ARBA" id="ARBA00022801"/>
    </source>
</evidence>
<reference evidence="5 6" key="1">
    <citation type="submission" date="2018-07" db="EMBL/GenBank/DDBJ databases">
        <title>Genomic Encyclopedia of Type Strains, Phase IV (KMG-IV): sequencing the most valuable type-strain genomes for metagenomic binning, comparative biology and taxonomic classification.</title>
        <authorList>
            <person name="Goeker M."/>
        </authorList>
    </citation>
    <scope>NUCLEOTIDE SEQUENCE [LARGE SCALE GENOMIC DNA]</scope>
    <source>
        <strain evidence="5 6">DSM 21634</strain>
    </source>
</reference>